<feature type="domain" description="Histidine kinase" evidence="13">
    <location>
        <begin position="345"/>
        <end position="562"/>
    </location>
</feature>
<dbReference type="InterPro" id="IPR005467">
    <property type="entry name" value="His_kinase_dom"/>
</dbReference>
<dbReference type="InterPro" id="IPR050736">
    <property type="entry name" value="Sensor_HK_Regulatory"/>
</dbReference>
<dbReference type="Proteomes" id="UP000824334">
    <property type="component" value="Chromosome"/>
</dbReference>
<accession>A0ABX8TI08</accession>
<feature type="transmembrane region" description="Helical" evidence="12">
    <location>
        <begin position="65"/>
        <end position="82"/>
    </location>
</feature>
<keyword evidence="10 12" id="KW-0472">Membrane</keyword>
<proteinExistence type="predicted"/>
<dbReference type="CDD" id="cd00082">
    <property type="entry name" value="HisKA"/>
    <property type="match status" value="1"/>
</dbReference>
<keyword evidence="5" id="KW-0808">Transferase</keyword>
<keyword evidence="6 12" id="KW-0812">Transmembrane</keyword>
<dbReference type="Pfam" id="PF05231">
    <property type="entry name" value="MASE1"/>
    <property type="match status" value="1"/>
</dbReference>
<dbReference type="PANTHER" id="PTHR43711:SF31">
    <property type="entry name" value="HISTIDINE KINASE"/>
    <property type="match status" value="1"/>
</dbReference>
<feature type="transmembrane region" description="Helical" evidence="12">
    <location>
        <begin position="91"/>
        <end position="108"/>
    </location>
</feature>
<dbReference type="Pfam" id="PF02518">
    <property type="entry name" value="HATPase_c"/>
    <property type="match status" value="1"/>
</dbReference>
<reference evidence="14 15" key="1">
    <citation type="submission" date="2021-07" db="EMBL/GenBank/DDBJ databases">
        <title>Isolation and characterization of bacteria from a gold mining with a capacity of golden bioaccumulation.</title>
        <authorList>
            <person name="Yang X.J."/>
        </authorList>
    </citation>
    <scope>NUCLEOTIDE SEQUENCE [LARGE SCALE GENOMIC DNA]</scope>
    <source>
        <strain evidence="14 15">Au29</strain>
    </source>
</reference>
<dbReference type="InterPro" id="IPR007895">
    <property type="entry name" value="MASE1"/>
</dbReference>
<keyword evidence="7" id="KW-0418">Kinase</keyword>
<dbReference type="SMART" id="SM00388">
    <property type="entry name" value="HisKA"/>
    <property type="match status" value="1"/>
</dbReference>
<dbReference type="PROSITE" id="PS50109">
    <property type="entry name" value="HIS_KIN"/>
    <property type="match status" value="1"/>
</dbReference>
<evidence type="ECO:0000256" key="4">
    <source>
        <dbReference type="ARBA" id="ARBA00022475"/>
    </source>
</evidence>
<feature type="transmembrane region" description="Helical" evidence="12">
    <location>
        <begin position="297"/>
        <end position="315"/>
    </location>
</feature>
<dbReference type="CDD" id="cd00075">
    <property type="entry name" value="HATPase"/>
    <property type="match status" value="1"/>
</dbReference>
<evidence type="ECO:0000256" key="2">
    <source>
        <dbReference type="ARBA" id="ARBA00004651"/>
    </source>
</evidence>
<feature type="region of interest" description="Disordered" evidence="11">
    <location>
        <begin position="1"/>
        <end position="25"/>
    </location>
</feature>
<keyword evidence="15" id="KW-1185">Reference proteome</keyword>
<evidence type="ECO:0000256" key="5">
    <source>
        <dbReference type="ARBA" id="ARBA00022679"/>
    </source>
</evidence>
<feature type="transmembrane region" description="Helical" evidence="12">
    <location>
        <begin position="114"/>
        <end position="132"/>
    </location>
</feature>
<organism evidence="14 15">
    <name type="scientific">Brevundimonas nasdae</name>
    <dbReference type="NCBI Taxonomy" id="172043"/>
    <lineage>
        <taxon>Bacteria</taxon>
        <taxon>Pseudomonadati</taxon>
        <taxon>Pseudomonadota</taxon>
        <taxon>Alphaproteobacteria</taxon>
        <taxon>Caulobacterales</taxon>
        <taxon>Caulobacteraceae</taxon>
        <taxon>Brevundimonas</taxon>
    </lineage>
</organism>
<evidence type="ECO:0000256" key="7">
    <source>
        <dbReference type="ARBA" id="ARBA00022777"/>
    </source>
</evidence>
<evidence type="ECO:0000256" key="9">
    <source>
        <dbReference type="ARBA" id="ARBA00023012"/>
    </source>
</evidence>
<evidence type="ECO:0000313" key="15">
    <source>
        <dbReference type="Proteomes" id="UP000824334"/>
    </source>
</evidence>
<evidence type="ECO:0000256" key="12">
    <source>
        <dbReference type="SAM" id="Phobius"/>
    </source>
</evidence>
<evidence type="ECO:0000259" key="13">
    <source>
        <dbReference type="PROSITE" id="PS50109"/>
    </source>
</evidence>
<feature type="transmembrane region" description="Helical" evidence="12">
    <location>
        <begin position="216"/>
        <end position="235"/>
    </location>
</feature>
<dbReference type="RefSeq" id="WP_219353591.1">
    <property type="nucleotide sequence ID" value="NZ_CP080034.1"/>
</dbReference>
<dbReference type="SMART" id="SM00387">
    <property type="entry name" value="HATPase_c"/>
    <property type="match status" value="1"/>
</dbReference>
<evidence type="ECO:0000256" key="6">
    <source>
        <dbReference type="ARBA" id="ARBA00022692"/>
    </source>
</evidence>
<evidence type="ECO:0000256" key="3">
    <source>
        <dbReference type="ARBA" id="ARBA00012438"/>
    </source>
</evidence>
<evidence type="ECO:0000313" key="14">
    <source>
        <dbReference type="EMBL" id="QYC10883.1"/>
    </source>
</evidence>
<keyword evidence="8 12" id="KW-1133">Transmembrane helix</keyword>
<evidence type="ECO:0000256" key="10">
    <source>
        <dbReference type="ARBA" id="ARBA00023136"/>
    </source>
</evidence>
<dbReference type="EMBL" id="CP080034">
    <property type="protein sequence ID" value="QYC10883.1"/>
    <property type="molecule type" value="Genomic_DNA"/>
</dbReference>
<name>A0ABX8TI08_9CAUL</name>
<comment type="subcellular location">
    <subcellularLocation>
        <location evidence="2">Cell membrane</location>
        <topology evidence="2">Multi-pass membrane protein</topology>
    </subcellularLocation>
</comment>
<evidence type="ECO:0000256" key="11">
    <source>
        <dbReference type="SAM" id="MobiDB-lite"/>
    </source>
</evidence>
<keyword evidence="4" id="KW-1003">Cell membrane</keyword>
<protein>
    <recommendedName>
        <fullName evidence="3">histidine kinase</fullName>
        <ecNumber evidence="3">2.7.13.3</ecNumber>
    </recommendedName>
</protein>
<gene>
    <name evidence="14" type="ORF">KWG56_02395</name>
</gene>
<keyword evidence="9" id="KW-0902">Two-component regulatory system</keyword>
<dbReference type="EC" id="2.7.13.3" evidence="3"/>
<sequence>MSRALDIETGAARKSDAQAQPRRAVRDEGRDAVRAFEHPLTLIATGLIVAILIVLSIMFTRSSGLVAGLWGGGGVAIAIWLRNSSSRKEDAAFIAVLTISMLIGEILAGNAPGYALLFAFANILEITVAVVLARRIAPGQNMSSATMSGRFVFAAALIAPIPAGILISSVLTLSGQGGFLANFQTWWFGHAMGIAILGCLGLAVTRASLARLMRPVRLIEFCALMMAIGVVYTAIYDGRLTFGFVLLPLLMLASARLGVIGAATSLLIVAVLAVGSAMNGMGPYLRDEPVAEQVLAAQLLVLIGYVPMILLASLLEDRNRLAARAKAGQARAERVSEAKSRLLANVAHEIKSPVAGIIGIGDLWKNGQLGAITPQQAEMADMLVRTAREVEALAHDLLDVARAEAGAIKVDVRPTDVAGLLEDTRRAALLRPEARDLVIDIEAEGEALTVLADSQRLAQVIGNLTSNALKYGASGGRVVLRAARSGEGVRIEVVDFGPGLSVEKQAQLFEPFNRLGLERSSIEGHGVGLALAKRLVELQQGTIGVVSEPGKGAAFWVLMPKA</sequence>
<dbReference type="InterPro" id="IPR003594">
    <property type="entry name" value="HATPase_dom"/>
</dbReference>
<dbReference type="GeneID" id="94374097"/>
<evidence type="ECO:0000256" key="8">
    <source>
        <dbReference type="ARBA" id="ARBA00022989"/>
    </source>
</evidence>
<dbReference type="InterPro" id="IPR003661">
    <property type="entry name" value="HisK_dim/P_dom"/>
</dbReference>
<feature type="transmembrane region" description="Helical" evidence="12">
    <location>
        <begin position="152"/>
        <end position="173"/>
    </location>
</feature>
<evidence type="ECO:0000256" key="1">
    <source>
        <dbReference type="ARBA" id="ARBA00000085"/>
    </source>
</evidence>
<dbReference type="Pfam" id="PF00512">
    <property type="entry name" value="HisKA"/>
    <property type="match status" value="1"/>
</dbReference>
<feature type="transmembrane region" description="Helical" evidence="12">
    <location>
        <begin position="40"/>
        <end position="59"/>
    </location>
</feature>
<dbReference type="PANTHER" id="PTHR43711">
    <property type="entry name" value="TWO-COMPONENT HISTIDINE KINASE"/>
    <property type="match status" value="1"/>
</dbReference>
<comment type="catalytic activity">
    <reaction evidence="1">
        <text>ATP + protein L-histidine = ADP + protein N-phospho-L-histidine.</text>
        <dbReference type="EC" id="2.7.13.3"/>
    </reaction>
</comment>
<feature type="transmembrane region" description="Helical" evidence="12">
    <location>
        <begin position="185"/>
        <end position="204"/>
    </location>
</feature>